<dbReference type="RefSeq" id="WP_026937701.1">
    <property type="nucleotide sequence ID" value="NZ_CP028426.1"/>
</dbReference>
<dbReference type="PRINTS" id="PR00411">
    <property type="entry name" value="PNDRDTASEI"/>
</dbReference>
<dbReference type="Gene3D" id="3.50.50.60">
    <property type="entry name" value="FAD/NAD(P)-binding domain"/>
    <property type="match status" value="2"/>
</dbReference>
<reference evidence="2" key="2">
    <citation type="journal article" date="2022" name="Sci. Rep.">
        <title>In silico prediction of the enzymes involved in the degradation of the herbicide molinate by Gulosibacter molinativorax ON4T.</title>
        <authorList>
            <person name="Lopes A.R."/>
            <person name="Bunin E."/>
            <person name="Viana A.T."/>
            <person name="Froufe H."/>
            <person name="Munoz-Merida A."/>
            <person name="Pinho D."/>
            <person name="Figueiredo J."/>
            <person name="Barroso C."/>
            <person name="Vaz-Moreira I."/>
            <person name="Bellanger X."/>
            <person name="Egas C."/>
            <person name="Nunes O.C."/>
        </authorList>
    </citation>
    <scope>NUCLEOTIDE SEQUENCE</scope>
    <source>
        <strain evidence="2">ON4</strain>
    </source>
</reference>
<dbReference type="SUPFAM" id="SSF51905">
    <property type="entry name" value="FAD/NAD(P)-binding domain"/>
    <property type="match status" value="2"/>
</dbReference>
<protein>
    <submittedName>
        <fullName evidence="2">Pyridine nucleotide-disulfide oxidoreductase</fullName>
    </submittedName>
</protein>
<keyword evidence="3" id="KW-1185">Reference proteome</keyword>
<sequence>MASSPQALDALVIGAGPAGIGTALALAAVDDLHFGVLDRGQIGQTFLDWPEQQTFLTPSFTGNGFGATDLNSVHPETSPAFSIGVDYLNGAQYAKYLRSVAGHFQLPIMEEVEVAGVAVRSDGFEVFSNRGSVRARSLVWAGGEFGQPLVPRISGSTLTDHTSGAAAWAIRSGDVVVIGGYESGIDIACLHVENGAHVTVVDENTPWDAGSGSDPSFRLAPRSRVRLQRALATGRLSLVSARAVSVHAVGDGFATKLSDGENIRSDSKPIAATGFGSGLGPVQQLFTARPDGWPELDEDDQSTITPGLFLSGPSIRHGGLKFCFIYKFRQRFAHIARVIGERSGKDTSALEAWREAGMLTDDLSCCGAECAC</sequence>
<dbReference type="PRINTS" id="PR00368">
    <property type="entry name" value="FADPNR"/>
</dbReference>
<organism evidence="2 3">
    <name type="scientific">Gulosibacter molinativorax</name>
    <dbReference type="NCBI Taxonomy" id="256821"/>
    <lineage>
        <taxon>Bacteria</taxon>
        <taxon>Bacillati</taxon>
        <taxon>Actinomycetota</taxon>
        <taxon>Actinomycetes</taxon>
        <taxon>Micrococcales</taxon>
        <taxon>Microbacteriaceae</taxon>
        <taxon>Gulosibacter</taxon>
    </lineage>
</organism>
<reference evidence="2" key="1">
    <citation type="submission" date="2018-03" db="EMBL/GenBank/DDBJ databases">
        <authorList>
            <person name="Nunes O.C."/>
            <person name="Lopes A.R."/>
            <person name="Froufe H."/>
            <person name="Munoz-Merida A."/>
            <person name="Barroso C."/>
            <person name="Egas C."/>
        </authorList>
    </citation>
    <scope>NUCLEOTIDE SEQUENCE</scope>
    <source>
        <strain evidence="2">ON4</strain>
    </source>
</reference>
<comment type="caution">
    <text evidence="2">The sequence shown here is derived from an EMBL/GenBank/DDBJ whole genome shotgun (WGS) entry which is preliminary data.</text>
</comment>
<name>A0ABT7CBL8_9MICO</name>
<dbReference type="Pfam" id="PF13738">
    <property type="entry name" value="Pyr_redox_3"/>
    <property type="match status" value="1"/>
</dbReference>
<gene>
    <name evidence="2" type="ORF">C7K25_14165</name>
</gene>
<dbReference type="PANTHER" id="PTHR43539">
    <property type="entry name" value="FLAVIN-BINDING MONOOXYGENASE-LIKE PROTEIN (AFU_ORTHOLOGUE AFUA_4G09220)"/>
    <property type="match status" value="1"/>
</dbReference>
<evidence type="ECO:0000256" key="1">
    <source>
        <dbReference type="ARBA" id="ARBA00023002"/>
    </source>
</evidence>
<evidence type="ECO:0000313" key="2">
    <source>
        <dbReference type="EMBL" id="MDJ1372493.1"/>
    </source>
</evidence>
<dbReference type="PANTHER" id="PTHR43539:SF89">
    <property type="entry name" value="NAD(P)-BINDING DOMAIN-CONTAINING PROTEIN"/>
    <property type="match status" value="1"/>
</dbReference>
<proteinExistence type="predicted"/>
<accession>A0ABT7CBL8</accession>
<dbReference type="InterPro" id="IPR050982">
    <property type="entry name" value="Auxin_biosynth/cation_transpt"/>
</dbReference>
<dbReference type="Proteomes" id="UP001170379">
    <property type="component" value="Unassembled WGS sequence"/>
</dbReference>
<dbReference type="InterPro" id="IPR036188">
    <property type="entry name" value="FAD/NAD-bd_sf"/>
</dbReference>
<evidence type="ECO:0000313" key="3">
    <source>
        <dbReference type="Proteomes" id="UP001170379"/>
    </source>
</evidence>
<dbReference type="EMBL" id="PXVD01000028">
    <property type="protein sequence ID" value="MDJ1372493.1"/>
    <property type="molecule type" value="Genomic_DNA"/>
</dbReference>
<keyword evidence="1" id="KW-0560">Oxidoreductase</keyword>